<feature type="region of interest" description="Disordered" evidence="1">
    <location>
        <begin position="377"/>
        <end position="407"/>
    </location>
</feature>
<feature type="region of interest" description="Disordered" evidence="1">
    <location>
        <begin position="1010"/>
        <end position="1103"/>
    </location>
</feature>
<dbReference type="Proteomes" id="UP001314205">
    <property type="component" value="Unassembled WGS sequence"/>
</dbReference>
<evidence type="ECO:0000256" key="1">
    <source>
        <dbReference type="SAM" id="MobiDB-lite"/>
    </source>
</evidence>
<feature type="compositionally biased region" description="Acidic residues" evidence="1">
    <location>
        <begin position="1050"/>
        <end position="1075"/>
    </location>
</feature>
<evidence type="ECO:0000256" key="2">
    <source>
        <dbReference type="SAM" id="SignalP"/>
    </source>
</evidence>
<accession>A0AAV1KEV9</accession>
<proteinExistence type="predicted"/>
<comment type="caution">
    <text evidence="3">The sequence shown here is derived from an EMBL/GenBank/DDBJ whole genome shotgun (WGS) entry which is preliminary data.</text>
</comment>
<evidence type="ECO:0000313" key="4">
    <source>
        <dbReference type="Proteomes" id="UP001314205"/>
    </source>
</evidence>
<feature type="region of interest" description="Disordered" evidence="1">
    <location>
        <begin position="812"/>
        <end position="838"/>
    </location>
</feature>
<dbReference type="EMBL" id="CAVLGL010000024">
    <property type="protein sequence ID" value="CAK1581178.1"/>
    <property type="molecule type" value="Genomic_DNA"/>
</dbReference>
<name>A0AAV1KEV9_9NEOP</name>
<feature type="compositionally biased region" description="Pro residues" evidence="1">
    <location>
        <begin position="388"/>
        <end position="397"/>
    </location>
</feature>
<sequence>MRSALICVFFSLLINGYVADDFRPTPIPLDEWHSERRDGRAGTLHETIKTDSPLTVVAIPAHYWEDALRHSVYLTLVRDKIDQLIAKGDIISPNTKLNHSGAKTIDDQDLWDKIKAAPFDRIREEEPTSYGDVTILARGRLMEESGGFRFAEDDKSQQNCDDYKCMDGVKAFWSVKRVRQRDQETSLGKYHYELTFSVMSQIPKKQKKPYEHPIRTFTVQESTNDRVVQPYQRYHKSEIVSPQISRPERAIWVHKNIERAPQYRKIQHQSGLDRLFSSLFDDDDEPSYDPPRRYKQNSYNPSYSQYSKIGSLGSSEQHSQIKTLPYPYQLQNVKYQGPPLTTSQIGLVQHHHMEQDISGGISNPYVSQTNYKIAGFNDGQRTTHPAFLPTPLPPLAQPPKESNNKKNNFIKYDSLEDETNPPEILTVHKQNNKNKTPAKVSYSPEPLRPPIYNAPPGVFVTMDKKSFKPMPPLKMPPTKSFRPKKPLDFRPSPQVLDVQFSEPDPLFDTVFRPITATYANNNYSTEKTLIADANKKDENKIRKTTVTSKKNPKKHDDSKLQRTTTYTPDIITAHNNSEQDDDMEWADILGIFSKTIPMESQNEKSNSSQTTTPIPSSITVTGSATTSKMTFEPSSTTTLSTTLKPKKRTRAPIKLNKSEKIKKRKRLTTTSTSTTTNTPLITKTFEKAKEKTTQDILSQASSTAIGPIKLKWQPSSKTTSTTPISSTGTTTVSPTSTTKIITTTAKNADGESVSSTARSRNISRFRQSTLILKGTSVKHGRWSATKSTPERLRSALTSSIYTKRRKGSNFHGYDFSTPKIGDKERRDQAHLDHGTSKKSYPITNEYLTKQTEVTSNITPVNESSDAILTKNEDESDMNEEKYQIFEESRDRNEYILEKSSDTPSNKNNEIIDNEETFTTDKIASTPSYFMPKTKKCKKKQQNRTTKANKNSYEINNDLTTTIIPTTPFTTTSTTTTTTTTTAKPLTTSIVEDLIKDFSFEDTSIEESPTITLKSEVDKEQSQSKKQNSKIDEDFEEFLDSLNNNDKYSEISDEEYEEDSEKESTFEEEDTSFESADESRRHSRDDYEDDEKHPLTLLELMAME</sequence>
<reference evidence="3 4" key="1">
    <citation type="submission" date="2023-11" db="EMBL/GenBank/DDBJ databases">
        <authorList>
            <person name="Hedman E."/>
            <person name="Englund M."/>
            <person name="Stromberg M."/>
            <person name="Nyberg Akerstrom W."/>
            <person name="Nylinder S."/>
            <person name="Jareborg N."/>
            <person name="Kallberg Y."/>
            <person name="Kronander E."/>
        </authorList>
    </citation>
    <scope>NUCLEOTIDE SEQUENCE [LARGE SCALE GENOMIC DNA]</scope>
</reference>
<feature type="region of interest" description="Disordered" evidence="1">
    <location>
        <begin position="277"/>
        <end position="300"/>
    </location>
</feature>
<feature type="compositionally biased region" description="Low complexity" evidence="1">
    <location>
        <begin position="714"/>
        <end position="734"/>
    </location>
</feature>
<keyword evidence="4" id="KW-1185">Reference proteome</keyword>
<evidence type="ECO:0000313" key="3">
    <source>
        <dbReference type="EMBL" id="CAK1581178.1"/>
    </source>
</evidence>
<gene>
    <name evidence="3" type="ORF">PARMNEM_LOCUS2880</name>
</gene>
<feature type="compositionally biased region" description="Basic and acidic residues" evidence="1">
    <location>
        <begin position="820"/>
        <end position="835"/>
    </location>
</feature>
<feature type="compositionally biased region" description="Basic and acidic residues" evidence="1">
    <location>
        <begin position="1076"/>
        <end position="1093"/>
    </location>
</feature>
<feature type="chain" id="PRO_5043774156" evidence="2">
    <location>
        <begin position="20"/>
        <end position="1103"/>
    </location>
</feature>
<feature type="compositionally biased region" description="Low complexity" evidence="1">
    <location>
        <begin position="605"/>
        <end position="623"/>
    </location>
</feature>
<feature type="signal peptide" evidence="2">
    <location>
        <begin position="1"/>
        <end position="19"/>
    </location>
</feature>
<feature type="region of interest" description="Disordered" evidence="1">
    <location>
        <begin position="426"/>
        <end position="448"/>
    </location>
</feature>
<organism evidence="3 4">
    <name type="scientific">Parnassius mnemosyne</name>
    <name type="common">clouded apollo</name>
    <dbReference type="NCBI Taxonomy" id="213953"/>
    <lineage>
        <taxon>Eukaryota</taxon>
        <taxon>Metazoa</taxon>
        <taxon>Ecdysozoa</taxon>
        <taxon>Arthropoda</taxon>
        <taxon>Hexapoda</taxon>
        <taxon>Insecta</taxon>
        <taxon>Pterygota</taxon>
        <taxon>Neoptera</taxon>
        <taxon>Endopterygota</taxon>
        <taxon>Lepidoptera</taxon>
        <taxon>Glossata</taxon>
        <taxon>Ditrysia</taxon>
        <taxon>Papilionoidea</taxon>
        <taxon>Papilionidae</taxon>
        <taxon>Parnassiinae</taxon>
        <taxon>Parnassini</taxon>
        <taxon>Parnassius</taxon>
        <taxon>Driopa</taxon>
    </lineage>
</organism>
<protein>
    <submittedName>
        <fullName evidence="3">Uncharacterized protein</fullName>
    </submittedName>
</protein>
<feature type="compositionally biased region" description="Low complexity" evidence="1">
    <location>
        <begin position="633"/>
        <end position="643"/>
    </location>
</feature>
<feature type="region of interest" description="Disordered" evidence="1">
    <location>
        <begin position="541"/>
        <end position="563"/>
    </location>
</feature>
<feature type="region of interest" description="Disordered" evidence="1">
    <location>
        <begin position="713"/>
        <end position="734"/>
    </location>
</feature>
<feature type="region of interest" description="Disordered" evidence="1">
    <location>
        <begin position="599"/>
        <end position="646"/>
    </location>
</feature>
<keyword evidence="2" id="KW-0732">Signal</keyword>
<dbReference type="AlphaFoldDB" id="A0AAV1KEV9"/>